<feature type="non-terminal residue" evidence="4">
    <location>
        <position position="355"/>
    </location>
</feature>
<feature type="region of interest" description="Disordered" evidence="2">
    <location>
        <begin position="158"/>
        <end position="186"/>
    </location>
</feature>
<dbReference type="Gene3D" id="1.10.10.790">
    <property type="entry name" value="Surp module"/>
    <property type="match status" value="1"/>
</dbReference>
<feature type="domain" description="SURP motif" evidence="3">
    <location>
        <begin position="15"/>
        <end position="57"/>
    </location>
</feature>
<reference evidence="4 5" key="1">
    <citation type="submission" date="2024-11" db="EMBL/GenBank/DDBJ databases">
        <title>Chromosome-level genome assembly of the freshwater bivalve Anodonta woodiana.</title>
        <authorList>
            <person name="Chen X."/>
        </authorList>
    </citation>
    <scope>NUCLEOTIDE SEQUENCE [LARGE SCALE GENOMIC DNA]</scope>
    <source>
        <strain evidence="4">MN2024</strain>
        <tissue evidence="4">Gills</tissue>
    </source>
</reference>
<evidence type="ECO:0000256" key="1">
    <source>
        <dbReference type="SAM" id="Coils"/>
    </source>
</evidence>
<sequence>MELPSPPDDPELKNIIDKLANFVARNGPEFENMTKQKQKDNPKFSFLYGGEYFNYYQYKVTTEQQYWSPHKDTGNNRLQPVTSQLGDITLTSRMLDFHGNMTKSLAKPTTVTLGTPIALKKAQQQAAAQQAIQSLPWQQASQMQQPPVSMAPQIVSSPFQSLQQAPPSITSSQLPPHSVPMQSPQLPSSMISSAGLQPLQVPGSLQSVGSMQPGGQLQPTMVSMQTGPQLHGAQLQPGFTIQPGGPQLQPGGPQLQSGGPQMLPADQLQQQISLLQQQIQQHQNMMDQQIKQSEQNLSAQYNSLMQQQQSQIEDTILQSQNEKIAKLYNECDIVEEEFDKAVQPIIESCTKDAIL</sequence>
<evidence type="ECO:0000259" key="3">
    <source>
        <dbReference type="PROSITE" id="PS50128"/>
    </source>
</evidence>
<dbReference type="Proteomes" id="UP001634394">
    <property type="component" value="Unassembled WGS sequence"/>
</dbReference>
<dbReference type="PANTHER" id="PTHR12323:SF0">
    <property type="entry name" value="CALCIUM HOMEOSTASIS ENDOPLASMIC RETICULUM PROTEIN"/>
    <property type="match status" value="1"/>
</dbReference>
<evidence type="ECO:0000256" key="2">
    <source>
        <dbReference type="SAM" id="MobiDB-lite"/>
    </source>
</evidence>
<keyword evidence="1" id="KW-0175">Coiled coil</keyword>
<dbReference type="EMBL" id="JBJQND010000008">
    <property type="protein sequence ID" value="KAL3868996.1"/>
    <property type="molecule type" value="Genomic_DNA"/>
</dbReference>
<dbReference type="PROSITE" id="PS50128">
    <property type="entry name" value="SURP"/>
    <property type="match status" value="1"/>
</dbReference>
<comment type="caution">
    <text evidence="4">The sequence shown here is derived from an EMBL/GenBank/DDBJ whole genome shotgun (WGS) entry which is preliminary data.</text>
</comment>
<keyword evidence="5" id="KW-1185">Reference proteome</keyword>
<organism evidence="4 5">
    <name type="scientific">Sinanodonta woodiana</name>
    <name type="common">Chinese pond mussel</name>
    <name type="synonym">Anodonta woodiana</name>
    <dbReference type="NCBI Taxonomy" id="1069815"/>
    <lineage>
        <taxon>Eukaryota</taxon>
        <taxon>Metazoa</taxon>
        <taxon>Spiralia</taxon>
        <taxon>Lophotrochozoa</taxon>
        <taxon>Mollusca</taxon>
        <taxon>Bivalvia</taxon>
        <taxon>Autobranchia</taxon>
        <taxon>Heteroconchia</taxon>
        <taxon>Palaeoheterodonta</taxon>
        <taxon>Unionida</taxon>
        <taxon>Unionoidea</taxon>
        <taxon>Unionidae</taxon>
        <taxon>Unioninae</taxon>
        <taxon>Sinanodonta</taxon>
    </lineage>
</organism>
<evidence type="ECO:0000313" key="4">
    <source>
        <dbReference type="EMBL" id="KAL3868996.1"/>
    </source>
</evidence>
<dbReference type="SMART" id="SM00648">
    <property type="entry name" value="SWAP"/>
    <property type="match status" value="1"/>
</dbReference>
<feature type="coiled-coil region" evidence="1">
    <location>
        <begin position="265"/>
        <end position="292"/>
    </location>
</feature>
<dbReference type="AlphaFoldDB" id="A0ABD3W5S6"/>
<dbReference type="Pfam" id="PF01805">
    <property type="entry name" value="Surp"/>
    <property type="match status" value="1"/>
</dbReference>
<dbReference type="SUPFAM" id="SSF109905">
    <property type="entry name" value="Surp module (SWAP domain)"/>
    <property type="match status" value="1"/>
</dbReference>
<gene>
    <name evidence="4" type="ORF">ACJMK2_041734</name>
</gene>
<protein>
    <recommendedName>
        <fullName evidence="3">SURP motif domain-containing protein</fullName>
    </recommendedName>
</protein>
<dbReference type="PANTHER" id="PTHR12323">
    <property type="entry name" value="SR-RELATED CTD ASSOCIATED FACTOR 6"/>
    <property type="match status" value="1"/>
</dbReference>
<dbReference type="InterPro" id="IPR035967">
    <property type="entry name" value="SWAP/Surp_sf"/>
</dbReference>
<feature type="region of interest" description="Disordered" evidence="2">
    <location>
        <begin position="243"/>
        <end position="262"/>
    </location>
</feature>
<dbReference type="InterPro" id="IPR000061">
    <property type="entry name" value="Surp"/>
</dbReference>
<evidence type="ECO:0000313" key="5">
    <source>
        <dbReference type="Proteomes" id="UP001634394"/>
    </source>
</evidence>
<name>A0ABD3W5S6_SINWO</name>
<proteinExistence type="predicted"/>
<accession>A0ABD3W5S6</accession>